<reference evidence="3" key="1">
    <citation type="submission" date="2021-02" db="EMBL/GenBank/DDBJ databases">
        <title>Phycicoccus sp. MQZ13P-5T, whole genome shotgun sequence.</title>
        <authorList>
            <person name="Tuo L."/>
        </authorList>
    </citation>
    <scope>NUCLEOTIDE SEQUENCE</scope>
    <source>
        <strain evidence="3">MQZ13P-5</strain>
    </source>
</reference>
<evidence type="ECO:0000313" key="4">
    <source>
        <dbReference type="Proteomes" id="UP001430172"/>
    </source>
</evidence>
<gene>
    <name evidence="3" type="ORF">JQN70_05480</name>
</gene>
<comment type="caution">
    <text evidence="3">The sequence shown here is derived from an EMBL/GenBank/DDBJ whole genome shotgun (WGS) entry which is preliminary data.</text>
</comment>
<keyword evidence="1" id="KW-0560">Oxidoreductase</keyword>
<feature type="domain" description="Pyridoxamine 5'-phosphate oxidase N-terminal" evidence="2">
    <location>
        <begin position="9"/>
        <end position="137"/>
    </location>
</feature>
<name>A0ABS2CIX0_9MICO</name>
<dbReference type="PANTHER" id="PTHR35176">
    <property type="entry name" value="HEME OXYGENASE HI_0854-RELATED"/>
    <property type="match status" value="1"/>
</dbReference>
<dbReference type="SUPFAM" id="SSF50475">
    <property type="entry name" value="FMN-binding split barrel"/>
    <property type="match status" value="1"/>
</dbReference>
<dbReference type="Proteomes" id="UP001430172">
    <property type="component" value="Unassembled WGS sequence"/>
</dbReference>
<organism evidence="3 4">
    <name type="scientific">Phycicoccus sonneratiae</name>
    <dbReference type="NCBI Taxonomy" id="2807628"/>
    <lineage>
        <taxon>Bacteria</taxon>
        <taxon>Bacillati</taxon>
        <taxon>Actinomycetota</taxon>
        <taxon>Actinomycetes</taxon>
        <taxon>Micrococcales</taxon>
        <taxon>Intrasporangiaceae</taxon>
        <taxon>Phycicoccus</taxon>
    </lineage>
</organism>
<keyword evidence="4" id="KW-1185">Reference proteome</keyword>
<dbReference type="PANTHER" id="PTHR35176:SF6">
    <property type="entry name" value="HEME OXYGENASE HI_0854-RELATED"/>
    <property type="match status" value="1"/>
</dbReference>
<dbReference type="RefSeq" id="WP_204130324.1">
    <property type="nucleotide sequence ID" value="NZ_JAFDVD010000007.1"/>
</dbReference>
<evidence type="ECO:0000313" key="3">
    <source>
        <dbReference type="EMBL" id="MBM6399828.1"/>
    </source>
</evidence>
<evidence type="ECO:0000259" key="2">
    <source>
        <dbReference type="Pfam" id="PF01243"/>
    </source>
</evidence>
<dbReference type="InterPro" id="IPR012349">
    <property type="entry name" value="Split_barrel_FMN-bd"/>
</dbReference>
<dbReference type="EMBL" id="JAFDVD010000007">
    <property type="protein sequence ID" value="MBM6399828.1"/>
    <property type="molecule type" value="Genomic_DNA"/>
</dbReference>
<dbReference type="InterPro" id="IPR052019">
    <property type="entry name" value="F420H2_bilvrd_red/Heme_oxyg"/>
</dbReference>
<accession>A0ABS2CIX0</accession>
<sequence>MDETGFDQPAAQAFLADPHVGVLAVAAPDGPPAAVPLWYAYEPDGDITIVTPASSRKARLLEHTRTATLVVDTVEPRVRYVSVDLELVGSRPATDDDRRALAARYLTGGALEGYLAMAAEQFPDEQVTTLRPTHWRFADLTG</sequence>
<protein>
    <submittedName>
        <fullName evidence="3">Pyridoxamine 5'-phosphate oxidase family protein</fullName>
    </submittedName>
</protein>
<dbReference type="InterPro" id="IPR011576">
    <property type="entry name" value="Pyridox_Oxase_N"/>
</dbReference>
<dbReference type="Gene3D" id="2.30.110.10">
    <property type="entry name" value="Electron Transport, Fmn-binding Protein, Chain A"/>
    <property type="match status" value="1"/>
</dbReference>
<proteinExistence type="predicted"/>
<dbReference type="Pfam" id="PF01243">
    <property type="entry name" value="PNPOx_N"/>
    <property type="match status" value="1"/>
</dbReference>
<evidence type="ECO:0000256" key="1">
    <source>
        <dbReference type="ARBA" id="ARBA00023002"/>
    </source>
</evidence>